<reference evidence="3" key="2">
    <citation type="journal article" date="2021" name="Int. J. Syst. Evol. Microbiol.">
        <title>Geomonas silvestris sp. nov., Geomonas paludis sp. nov. and Geomonas limicola sp. nov., isolated from terrestrial environments, and emended description of the genus Geomonas.</title>
        <authorList>
            <person name="Itoh H."/>
            <person name="Xu Z."/>
            <person name="Masuda Y."/>
            <person name="Ushijima N."/>
            <person name="Hayakawa C."/>
            <person name="Shiratori Y."/>
            <person name="Senoo K."/>
        </authorList>
    </citation>
    <scope>NUCLEOTIDE SEQUENCE</scope>
    <source>
        <strain evidence="3">Red736</strain>
    </source>
</reference>
<reference evidence="5" key="1">
    <citation type="submission" date="2020-06" db="EMBL/GenBank/DDBJ databases">
        <title>Draft genomic sequecing of Geomonas sp. Red736.</title>
        <authorList>
            <person name="Itoh H."/>
            <person name="Xu Z.X."/>
            <person name="Ushijima N."/>
            <person name="Masuda Y."/>
            <person name="Shiratori Y."/>
            <person name="Senoo K."/>
        </authorList>
    </citation>
    <scope>NUCLEOTIDE SEQUENCE [LARGE SCALE GENOMIC DNA]</scope>
    <source>
        <strain evidence="5">Red736</strain>
    </source>
</reference>
<dbReference type="InterPro" id="IPR029063">
    <property type="entry name" value="SAM-dependent_MTases_sf"/>
</dbReference>
<dbReference type="EMBL" id="CP096574">
    <property type="protein sequence ID" value="UPU35323.1"/>
    <property type="molecule type" value="Genomic_DNA"/>
</dbReference>
<dbReference type="EMBL" id="BLXY01000001">
    <property type="protein sequence ID" value="GFO63114.1"/>
    <property type="molecule type" value="Genomic_DNA"/>
</dbReference>
<dbReference type="Gene3D" id="3.40.50.150">
    <property type="entry name" value="Vaccinia Virus protein VP39"/>
    <property type="match status" value="1"/>
</dbReference>
<evidence type="ECO:0000313" key="4">
    <source>
        <dbReference type="EMBL" id="UPU35323.1"/>
    </source>
</evidence>
<dbReference type="InterPro" id="IPR047057">
    <property type="entry name" value="MerR_fam"/>
</dbReference>
<sequence>MKTYRITEIGRRFGLSRSALIYYDQIGLLRPSGRTQADYRLYTDKDLARLERICFFREAGLSLSEIACVLEKSDDGSVLERRLREIDREIAALRSQQRLIAGVLSKAAAGLDASGLDKELWLSLQKVCGLDEAALKRWHMEFEKRAPGAHHDFLLSLGLGEKEVIQVRMLTKSVEDNSMKMEYFFELFNDLPRQGPGCSEATLRALELLQGLPSKPSVLDIGCGCGMQTQILARERRRRSWRSTTIAPFSIAWTAPPLQMGLLSKPASCP</sequence>
<dbReference type="PANTHER" id="PTHR30204">
    <property type="entry name" value="REDOX-CYCLING DRUG-SENSING TRANSCRIPTIONAL ACTIVATOR SOXR"/>
    <property type="match status" value="1"/>
</dbReference>
<evidence type="ECO:0000313" key="6">
    <source>
        <dbReference type="Proteomes" id="UP000831485"/>
    </source>
</evidence>
<name>A0A6V8MT98_9BACT</name>
<dbReference type="InterPro" id="IPR009061">
    <property type="entry name" value="DNA-bd_dom_put_sf"/>
</dbReference>
<keyword evidence="6" id="KW-1185">Reference proteome</keyword>
<dbReference type="GO" id="GO:0003677">
    <property type="term" value="F:DNA binding"/>
    <property type="evidence" value="ECO:0007669"/>
    <property type="project" value="UniProtKB-KW"/>
</dbReference>
<dbReference type="AlphaFoldDB" id="A0A6V8MT98"/>
<dbReference type="InterPro" id="IPR000551">
    <property type="entry name" value="MerR-type_HTH_dom"/>
</dbReference>
<dbReference type="RefSeq" id="WP_198424609.1">
    <property type="nucleotide sequence ID" value="NZ_BLXY01000001.1"/>
</dbReference>
<feature type="domain" description="HTH merR-type" evidence="2">
    <location>
        <begin position="3"/>
        <end position="72"/>
    </location>
</feature>
<dbReference type="SMART" id="SM00422">
    <property type="entry name" value="HTH_MERR"/>
    <property type="match status" value="1"/>
</dbReference>
<dbReference type="GO" id="GO:0003700">
    <property type="term" value="F:DNA-binding transcription factor activity"/>
    <property type="evidence" value="ECO:0007669"/>
    <property type="project" value="InterPro"/>
</dbReference>
<dbReference type="Pfam" id="PF13411">
    <property type="entry name" value="MerR_1"/>
    <property type="match status" value="1"/>
</dbReference>
<gene>
    <name evidence="3" type="ORF">GMPD_10330</name>
    <name evidence="4" type="ORF">M1B72_18035</name>
</gene>
<dbReference type="Gene3D" id="1.10.1660.10">
    <property type="match status" value="1"/>
</dbReference>
<evidence type="ECO:0000313" key="3">
    <source>
        <dbReference type="EMBL" id="GFO63114.1"/>
    </source>
</evidence>
<accession>A0A6V8MT98</accession>
<dbReference type="Proteomes" id="UP000831485">
    <property type="component" value="Chromosome"/>
</dbReference>
<dbReference type="SUPFAM" id="SSF53335">
    <property type="entry name" value="S-adenosyl-L-methionine-dependent methyltransferases"/>
    <property type="match status" value="1"/>
</dbReference>
<reference evidence="4" key="3">
    <citation type="submission" date="2022-04" db="EMBL/GenBank/DDBJ databases">
        <authorList>
            <person name="Liu G."/>
        </authorList>
    </citation>
    <scope>NUCLEOTIDE SEQUENCE</scope>
    <source>
        <strain evidence="4">RG22</strain>
    </source>
</reference>
<dbReference type="SUPFAM" id="SSF46955">
    <property type="entry name" value="Putative DNA-binding domain"/>
    <property type="match status" value="1"/>
</dbReference>
<dbReference type="PANTHER" id="PTHR30204:SF90">
    <property type="entry name" value="HTH-TYPE TRANSCRIPTIONAL ACTIVATOR MTA"/>
    <property type="match status" value="1"/>
</dbReference>
<organism evidence="3 5">
    <name type="scientific">Geomonas paludis</name>
    <dbReference type="NCBI Taxonomy" id="2740185"/>
    <lineage>
        <taxon>Bacteria</taxon>
        <taxon>Pseudomonadati</taxon>
        <taxon>Thermodesulfobacteriota</taxon>
        <taxon>Desulfuromonadia</taxon>
        <taxon>Geobacterales</taxon>
        <taxon>Geobacteraceae</taxon>
        <taxon>Geomonas</taxon>
    </lineage>
</organism>
<evidence type="ECO:0000256" key="1">
    <source>
        <dbReference type="ARBA" id="ARBA00023125"/>
    </source>
</evidence>
<evidence type="ECO:0000259" key="2">
    <source>
        <dbReference type="PROSITE" id="PS50937"/>
    </source>
</evidence>
<dbReference type="PROSITE" id="PS50937">
    <property type="entry name" value="HTH_MERR_2"/>
    <property type="match status" value="1"/>
</dbReference>
<protein>
    <submittedName>
        <fullName evidence="4">MerR family transcriptional regulator</fullName>
    </submittedName>
</protein>
<keyword evidence="1" id="KW-0238">DNA-binding</keyword>
<dbReference type="Proteomes" id="UP000568888">
    <property type="component" value="Unassembled WGS sequence"/>
</dbReference>
<evidence type="ECO:0000313" key="5">
    <source>
        <dbReference type="Proteomes" id="UP000568888"/>
    </source>
</evidence>
<proteinExistence type="predicted"/>